<dbReference type="InterPro" id="IPR029052">
    <property type="entry name" value="Metallo-depent_PP-like"/>
</dbReference>
<proteinExistence type="predicted"/>
<dbReference type="CDD" id="cd00838">
    <property type="entry name" value="MPP_superfamily"/>
    <property type="match status" value="1"/>
</dbReference>
<dbReference type="Pfam" id="PF00149">
    <property type="entry name" value="Metallophos"/>
    <property type="match status" value="1"/>
</dbReference>
<evidence type="ECO:0000313" key="3">
    <source>
        <dbReference type="Proteomes" id="UP001596512"/>
    </source>
</evidence>
<dbReference type="EMBL" id="JBHTEY010000004">
    <property type="protein sequence ID" value="MFC7616590.1"/>
    <property type="molecule type" value="Genomic_DNA"/>
</dbReference>
<comment type="caution">
    <text evidence="2">The sequence shown here is derived from an EMBL/GenBank/DDBJ whole genome shotgun (WGS) entry which is preliminary data.</text>
</comment>
<accession>A0ABW2TRX3</accession>
<name>A0ABW2TRX3_9PSEU</name>
<dbReference type="InterPro" id="IPR004843">
    <property type="entry name" value="Calcineurin-like_PHP"/>
</dbReference>
<feature type="domain" description="Calcineurin-like phosphoesterase" evidence="1">
    <location>
        <begin position="4"/>
        <end position="64"/>
    </location>
</feature>
<dbReference type="Proteomes" id="UP001596512">
    <property type="component" value="Unassembled WGS sequence"/>
</dbReference>
<keyword evidence="3" id="KW-1185">Reference proteome</keyword>
<sequence length="97" mass="10627">MGNLLAVSDLHITYDENREITAGLQPESADDWLIVAGDIAEKTEDVRWALDLLSQRFAQVVWTPATTSCGPRRATPTRPAAWSATRARSPCAANWAC</sequence>
<protein>
    <submittedName>
        <fullName evidence="2">Metallophosphoesterase</fullName>
    </submittedName>
</protein>
<reference evidence="3" key="1">
    <citation type="journal article" date="2019" name="Int. J. Syst. Evol. Microbiol.">
        <title>The Global Catalogue of Microorganisms (GCM) 10K type strain sequencing project: providing services to taxonomists for standard genome sequencing and annotation.</title>
        <authorList>
            <consortium name="The Broad Institute Genomics Platform"/>
            <consortium name="The Broad Institute Genome Sequencing Center for Infectious Disease"/>
            <person name="Wu L."/>
            <person name="Ma J."/>
        </authorList>
    </citation>
    <scope>NUCLEOTIDE SEQUENCE [LARGE SCALE GENOMIC DNA]</scope>
    <source>
        <strain evidence="3">JCM 17695</strain>
    </source>
</reference>
<dbReference type="InterPro" id="IPR052963">
    <property type="entry name" value="Pantetheine_PDE"/>
</dbReference>
<gene>
    <name evidence="2" type="ORF">ACFQV2_27155</name>
</gene>
<evidence type="ECO:0000313" key="2">
    <source>
        <dbReference type="EMBL" id="MFC7616590.1"/>
    </source>
</evidence>
<organism evidence="2 3">
    <name type="scientific">Actinokineospora soli</name>
    <dbReference type="NCBI Taxonomy" id="1048753"/>
    <lineage>
        <taxon>Bacteria</taxon>
        <taxon>Bacillati</taxon>
        <taxon>Actinomycetota</taxon>
        <taxon>Actinomycetes</taxon>
        <taxon>Pseudonocardiales</taxon>
        <taxon>Pseudonocardiaceae</taxon>
        <taxon>Actinokineospora</taxon>
    </lineage>
</organism>
<dbReference type="PANTHER" id="PTHR36492">
    <property type="match status" value="1"/>
</dbReference>
<dbReference type="PANTHER" id="PTHR36492:SF2">
    <property type="entry name" value="[ACYL-CARRIER-PROTEIN] PHOSPHODIESTERASE PPTH"/>
    <property type="match status" value="1"/>
</dbReference>
<dbReference type="SUPFAM" id="SSF56300">
    <property type="entry name" value="Metallo-dependent phosphatases"/>
    <property type="match status" value="1"/>
</dbReference>
<evidence type="ECO:0000259" key="1">
    <source>
        <dbReference type="Pfam" id="PF00149"/>
    </source>
</evidence>